<dbReference type="Proteomes" id="UP001595843">
    <property type="component" value="Unassembled WGS sequence"/>
</dbReference>
<reference evidence="2" key="1">
    <citation type="journal article" date="2019" name="Int. J. Syst. Evol. Microbiol.">
        <title>The Global Catalogue of Microorganisms (GCM) 10K type strain sequencing project: providing services to taxonomists for standard genome sequencing and annotation.</title>
        <authorList>
            <consortium name="The Broad Institute Genomics Platform"/>
            <consortium name="The Broad Institute Genome Sequencing Center for Infectious Disease"/>
            <person name="Wu L."/>
            <person name="Ma J."/>
        </authorList>
    </citation>
    <scope>NUCLEOTIDE SEQUENCE [LARGE SCALE GENOMIC DNA]</scope>
    <source>
        <strain evidence="2">IBRC-M 10813</strain>
    </source>
</reference>
<keyword evidence="2" id="KW-1185">Reference proteome</keyword>
<organism evidence="1 2">
    <name type="scientific">Salinithrix halophila</name>
    <dbReference type="NCBI Taxonomy" id="1485204"/>
    <lineage>
        <taxon>Bacteria</taxon>
        <taxon>Bacillati</taxon>
        <taxon>Bacillota</taxon>
        <taxon>Bacilli</taxon>
        <taxon>Bacillales</taxon>
        <taxon>Thermoactinomycetaceae</taxon>
        <taxon>Salinithrix</taxon>
    </lineage>
</organism>
<evidence type="ECO:0000313" key="1">
    <source>
        <dbReference type="EMBL" id="MFC4076883.1"/>
    </source>
</evidence>
<protein>
    <submittedName>
        <fullName evidence="1">Uncharacterized protein</fullName>
    </submittedName>
</protein>
<evidence type="ECO:0000313" key="2">
    <source>
        <dbReference type="Proteomes" id="UP001595843"/>
    </source>
</evidence>
<dbReference type="RefSeq" id="WP_380704222.1">
    <property type="nucleotide sequence ID" value="NZ_JBHSAP010000009.1"/>
</dbReference>
<dbReference type="EMBL" id="JBHSAP010000009">
    <property type="protein sequence ID" value="MFC4076883.1"/>
    <property type="molecule type" value="Genomic_DNA"/>
</dbReference>
<name>A0ABV8JI18_9BACL</name>
<proteinExistence type="predicted"/>
<accession>A0ABV8JI18</accession>
<sequence length="147" mass="16646">MHQRLWFSLFVIFLSGTVLLSAIPAEANPPARIAEVKGYQIQHLKKTPFPVDQATQAELEQILGDINQMAGMRSQMLPDQYVLFRFPKPVVLMATPVGHPVRELILTRPAKAWTPPRLLIKNGQNQWVEYRSNHPIAPMLDRVKAGT</sequence>
<comment type="caution">
    <text evidence="1">The sequence shown here is derived from an EMBL/GenBank/DDBJ whole genome shotgun (WGS) entry which is preliminary data.</text>
</comment>
<gene>
    <name evidence="1" type="ORF">ACFOUO_08670</name>
</gene>